<proteinExistence type="inferred from homology"/>
<dbReference type="InterPro" id="IPR000086">
    <property type="entry name" value="NUDIX_hydrolase_dom"/>
</dbReference>
<dbReference type="PROSITE" id="PS00893">
    <property type="entry name" value="NUDIX_BOX"/>
    <property type="match status" value="1"/>
</dbReference>
<evidence type="ECO:0000256" key="1">
    <source>
        <dbReference type="ARBA" id="ARBA00001946"/>
    </source>
</evidence>
<dbReference type="CDD" id="cd03424">
    <property type="entry name" value="NUDIX_ADPRase_Nudt5_UGPPase_Nudt14"/>
    <property type="match status" value="1"/>
</dbReference>
<evidence type="ECO:0000313" key="5">
    <source>
        <dbReference type="EMBL" id="MFC3674859.1"/>
    </source>
</evidence>
<dbReference type="PANTHER" id="PTHR43046">
    <property type="entry name" value="GDP-MANNOSE MANNOSYL HYDROLASE"/>
    <property type="match status" value="1"/>
</dbReference>
<evidence type="ECO:0000256" key="3">
    <source>
        <dbReference type="RuleBase" id="RU003476"/>
    </source>
</evidence>
<dbReference type="Proteomes" id="UP001595711">
    <property type="component" value="Unassembled WGS sequence"/>
</dbReference>
<protein>
    <submittedName>
        <fullName evidence="5">NUDIX hydrolase</fullName>
        <ecNumber evidence="5">3.6.-.-</ecNumber>
    </submittedName>
</protein>
<dbReference type="PANTHER" id="PTHR43046:SF14">
    <property type="entry name" value="MUTT_NUDIX FAMILY PROTEIN"/>
    <property type="match status" value="1"/>
</dbReference>
<dbReference type="Gene3D" id="3.90.79.10">
    <property type="entry name" value="Nucleoside Triphosphate Pyrophosphohydrolase"/>
    <property type="match status" value="1"/>
</dbReference>
<dbReference type="InterPro" id="IPR020476">
    <property type="entry name" value="Nudix_hydrolase"/>
</dbReference>
<evidence type="ECO:0000259" key="4">
    <source>
        <dbReference type="PROSITE" id="PS51462"/>
    </source>
</evidence>
<reference evidence="6" key="1">
    <citation type="journal article" date="2019" name="Int. J. Syst. Evol. Microbiol.">
        <title>The Global Catalogue of Microorganisms (GCM) 10K type strain sequencing project: providing services to taxonomists for standard genome sequencing and annotation.</title>
        <authorList>
            <consortium name="The Broad Institute Genomics Platform"/>
            <consortium name="The Broad Institute Genome Sequencing Center for Infectious Disease"/>
            <person name="Wu L."/>
            <person name="Ma J."/>
        </authorList>
    </citation>
    <scope>NUCLEOTIDE SEQUENCE [LARGE SCALE GENOMIC DNA]</scope>
    <source>
        <strain evidence="6">KCTC 42182</strain>
    </source>
</reference>
<dbReference type="PRINTS" id="PR00502">
    <property type="entry name" value="NUDIXFAMILY"/>
</dbReference>
<name>A0ABV7VBL6_9PROT</name>
<sequence>MTRQPDCLVVAASVARKLYKSGRNRMTKPFRGPKTLILQTPFVRIWNQRVSFGAFSKEYDIVDFGPRVGVLVLRADEVLLVRQYRFLVDRPCWEIPGGSCEPGESLAAAARREVLEETGFGIGEVRPLLTYYPGLDNVDNRTSVMIARVIHQERAFIPDPAEVIEIAWLPLSTALEMVFSGEILDAMTAVALTAHIARRHSSGDPG</sequence>
<dbReference type="EC" id="3.6.-.-" evidence="5"/>
<dbReference type="SUPFAM" id="SSF55811">
    <property type="entry name" value="Nudix"/>
    <property type="match status" value="1"/>
</dbReference>
<keyword evidence="6" id="KW-1185">Reference proteome</keyword>
<evidence type="ECO:0000313" key="6">
    <source>
        <dbReference type="Proteomes" id="UP001595711"/>
    </source>
</evidence>
<evidence type="ECO:0000256" key="2">
    <source>
        <dbReference type="ARBA" id="ARBA00022801"/>
    </source>
</evidence>
<gene>
    <name evidence="5" type="ORF">ACFOOQ_04835</name>
</gene>
<dbReference type="InterPro" id="IPR015797">
    <property type="entry name" value="NUDIX_hydrolase-like_dom_sf"/>
</dbReference>
<comment type="similarity">
    <text evidence="3">Belongs to the Nudix hydrolase family.</text>
</comment>
<comment type="caution">
    <text evidence="5">The sequence shown here is derived from an EMBL/GenBank/DDBJ whole genome shotgun (WGS) entry which is preliminary data.</text>
</comment>
<dbReference type="Pfam" id="PF00293">
    <property type="entry name" value="NUDIX"/>
    <property type="match status" value="1"/>
</dbReference>
<dbReference type="RefSeq" id="WP_379722386.1">
    <property type="nucleotide sequence ID" value="NZ_JBHRYJ010000001.1"/>
</dbReference>
<dbReference type="EMBL" id="JBHRYJ010000001">
    <property type="protein sequence ID" value="MFC3674859.1"/>
    <property type="molecule type" value="Genomic_DNA"/>
</dbReference>
<comment type="cofactor">
    <cofactor evidence="1">
        <name>Mg(2+)</name>
        <dbReference type="ChEBI" id="CHEBI:18420"/>
    </cofactor>
</comment>
<feature type="domain" description="Nudix hydrolase" evidence="4">
    <location>
        <begin position="63"/>
        <end position="191"/>
    </location>
</feature>
<keyword evidence="2 3" id="KW-0378">Hydrolase</keyword>
<dbReference type="GO" id="GO:0016787">
    <property type="term" value="F:hydrolase activity"/>
    <property type="evidence" value="ECO:0007669"/>
    <property type="project" value="UniProtKB-KW"/>
</dbReference>
<organism evidence="5 6">
    <name type="scientific">Ferrovibrio xuzhouensis</name>
    <dbReference type="NCBI Taxonomy" id="1576914"/>
    <lineage>
        <taxon>Bacteria</taxon>
        <taxon>Pseudomonadati</taxon>
        <taxon>Pseudomonadota</taxon>
        <taxon>Alphaproteobacteria</taxon>
        <taxon>Rhodospirillales</taxon>
        <taxon>Rhodospirillaceae</taxon>
        <taxon>Ferrovibrio</taxon>
    </lineage>
</organism>
<dbReference type="PROSITE" id="PS51462">
    <property type="entry name" value="NUDIX"/>
    <property type="match status" value="1"/>
</dbReference>
<dbReference type="InterPro" id="IPR020084">
    <property type="entry name" value="NUDIX_hydrolase_CS"/>
</dbReference>
<accession>A0ABV7VBL6</accession>